<dbReference type="AlphaFoldDB" id="A0A480AT96"/>
<evidence type="ECO:0000313" key="4">
    <source>
        <dbReference type="EMBL" id="GCL63322.1"/>
    </source>
</evidence>
<dbReference type="Gene3D" id="3.20.20.450">
    <property type="entry name" value="EAL domain"/>
    <property type="match status" value="1"/>
</dbReference>
<evidence type="ECO:0008006" key="6">
    <source>
        <dbReference type="Google" id="ProtNLM"/>
    </source>
</evidence>
<dbReference type="SMART" id="SM00086">
    <property type="entry name" value="PAC"/>
    <property type="match status" value="2"/>
</dbReference>
<accession>A0A480AT96</accession>
<dbReference type="Proteomes" id="UP000301751">
    <property type="component" value="Unassembled WGS sequence"/>
</dbReference>
<feature type="domain" description="PAC" evidence="1">
    <location>
        <begin position="212"/>
        <end position="264"/>
    </location>
</feature>
<dbReference type="Pfam" id="PF00990">
    <property type="entry name" value="GGDEF"/>
    <property type="match status" value="1"/>
</dbReference>
<dbReference type="RefSeq" id="WP_137733058.1">
    <property type="nucleotide sequence ID" value="NZ_BJCL01000005.1"/>
</dbReference>
<dbReference type="OrthoDB" id="9813903at2"/>
<comment type="caution">
    <text evidence="4">The sequence shown here is derived from an EMBL/GenBank/DDBJ whole genome shotgun (WGS) entry which is preliminary data.</text>
</comment>
<evidence type="ECO:0000259" key="3">
    <source>
        <dbReference type="PROSITE" id="PS50887"/>
    </source>
</evidence>
<dbReference type="Gene3D" id="3.30.70.270">
    <property type="match status" value="1"/>
</dbReference>
<sequence length="701" mass="76821">MRLTPPEPPELLPATATAERRVQLALWASGESVWEWQAATGQVRVDAAEGPDAPFGGVALGMSLDEFLGRAHPDDMPAMRLAWQLHLRGAHPDIDVSFRIPDANGRVRWLRVRGRALERDSQGRARHVLGTLKDVTAQRDAEESLRLMAHAFSSTRDAMAVIDPQWLVLEVNEALVRLAGEDSGLMPGSDLRQWLQIDDSVLAQVLTDGMWRSERAMRVDEAGSTVPVEVSITAVLASDGRRHCYLVALHDLRQQRQTEARLQRMAMVDDLTGLPNRLAAQFRIDEALAVPQPQFGILFIDLDGFKEINDSYGHEHGDQILALVGQRLRKSLPEDAFLARWGSDEFLVVLAPGSGDTEVRASAQVVLAALAGRFDVGLHEVRITPTIGAVLAPQDGTDFSVLLRKADSAMYAGKERGRNCLVFFDGSLDGDAQRRVRMTSLLRIDTDRNGFRFVAQPKVDASGRPVGAELLMRWTTEAFGSVSPVEFIPLAEKVGLIQLMGRHAAHAAAQLAAACAELGHALPVAVNLSPKQLLQPGLDGLLLHACRRYNVKPAMLELELTESALVHNMDIVTPMLHRLRSHGFSLALDDFGTGYSSLSYLRHLPFDKVKIDRSFVMDIERDPAASRLLESIVQLCKVLGMRTVAEGVETAQQLAALTAMGVDEFQGYHFARPMPVDDWLAMLRASGGSGPRLPLQGGVLS</sequence>
<dbReference type="CDD" id="cd00130">
    <property type="entry name" value="PAS"/>
    <property type="match status" value="2"/>
</dbReference>
<dbReference type="PANTHER" id="PTHR44757:SF2">
    <property type="entry name" value="BIOFILM ARCHITECTURE MAINTENANCE PROTEIN MBAA"/>
    <property type="match status" value="1"/>
</dbReference>
<dbReference type="SUPFAM" id="SSF55785">
    <property type="entry name" value="PYP-like sensor domain (PAS domain)"/>
    <property type="match status" value="2"/>
</dbReference>
<evidence type="ECO:0000259" key="2">
    <source>
        <dbReference type="PROSITE" id="PS50883"/>
    </source>
</evidence>
<dbReference type="InterPro" id="IPR029787">
    <property type="entry name" value="Nucleotide_cyclase"/>
</dbReference>
<organism evidence="4 5">
    <name type="scientific">Pseudaquabacterium pictum</name>
    <dbReference type="NCBI Taxonomy" id="2315236"/>
    <lineage>
        <taxon>Bacteria</taxon>
        <taxon>Pseudomonadati</taxon>
        <taxon>Pseudomonadota</taxon>
        <taxon>Betaproteobacteria</taxon>
        <taxon>Burkholderiales</taxon>
        <taxon>Sphaerotilaceae</taxon>
        <taxon>Pseudaquabacterium</taxon>
    </lineage>
</organism>
<dbReference type="InterPro" id="IPR035965">
    <property type="entry name" value="PAS-like_dom_sf"/>
</dbReference>
<dbReference type="InterPro" id="IPR001610">
    <property type="entry name" value="PAC"/>
</dbReference>
<evidence type="ECO:0000313" key="5">
    <source>
        <dbReference type="Proteomes" id="UP000301751"/>
    </source>
</evidence>
<dbReference type="Pfam" id="PF13426">
    <property type="entry name" value="PAS_9"/>
    <property type="match status" value="1"/>
</dbReference>
<dbReference type="SMART" id="SM00267">
    <property type="entry name" value="GGDEF"/>
    <property type="match status" value="1"/>
</dbReference>
<dbReference type="InterPro" id="IPR043128">
    <property type="entry name" value="Rev_trsase/Diguanyl_cyclase"/>
</dbReference>
<dbReference type="PANTHER" id="PTHR44757">
    <property type="entry name" value="DIGUANYLATE CYCLASE DGCP"/>
    <property type="match status" value="1"/>
</dbReference>
<dbReference type="PROSITE" id="PS50883">
    <property type="entry name" value="EAL"/>
    <property type="match status" value="1"/>
</dbReference>
<dbReference type="EMBL" id="BJCL01000005">
    <property type="protein sequence ID" value="GCL63322.1"/>
    <property type="molecule type" value="Genomic_DNA"/>
</dbReference>
<dbReference type="NCBIfam" id="TIGR00229">
    <property type="entry name" value="sensory_box"/>
    <property type="match status" value="2"/>
</dbReference>
<name>A0A480AT96_9BURK</name>
<feature type="domain" description="EAL" evidence="2">
    <location>
        <begin position="435"/>
        <end position="687"/>
    </location>
</feature>
<dbReference type="SUPFAM" id="SSF141868">
    <property type="entry name" value="EAL domain-like"/>
    <property type="match status" value="1"/>
</dbReference>
<dbReference type="InterPro" id="IPR000014">
    <property type="entry name" value="PAS"/>
</dbReference>
<dbReference type="InterPro" id="IPR000700">
    <property type="entry name" value="PAS-assoc_C"/>
</dbReference>
<dbReference type="CDD" id="cd01949">
    <property type="entry name" value="GGDEF"/>
    <property type="match status" value="1"/>
</dbReference>
<dbReference type="Gene3D" id="3.30.450.20">
    <property type="entry name" value="PAS domain"/>
    <property type="match status" value="2"/>
</dbReference>
<dbReference type="InterPro" id="IPR001633">
    <property type="entry name" value="EAL_dom"/>
</dbReference>
<dbReference type="SUPFAM" id="SSF55073">
    <property type="entry name" value="Nucleotide cyclase"/>
    <property type="match status" value="1"/>
</dbReference>
<dbReference type="PROSITE" id="PS50887">
    <property type="entry name" value="GGDEF"/>
    <property type="match status" value="1"/>
</dbReference>
<dbReference type="InterPro" id="IPR013655">
    <property type="entry name" value="PAS_fold_3"/>
</dbReference>
<feature type="domain" description="PAC" evidence="1">
    <location>
        <begin position="94"/>
        <end position="147"/>
    </location>
</feature>
<keyword evidence="5" id="KW-1185">Reference proteome</keyword>
<dbReference type="Pfam" id="PF08447">
    <property type="entry name" value="PAS_3"/>
    <property type="match status" value="1"/>
</dbReference>
<dbReference type="CDD" id="cd01948">
    <property type="entry name" value="EAL"/>
    <property type="match status" value="1"/>
</dbReference>
<evidence type="ECO:0000259" key="1">
    <source>
        <dbReference type="PROSITE" id="PS50113"/>
    </source>
</evidence>
<proteinExistence type="predicted"/>
<dbReference type="PROSITE" id="PS50113">
    <property type="entry name" value="PAC"/>
    <property type="match status" value="2"/>
</dbReference>
<dbReference type="Pfam" id="PF00563">
    <property type="entry name" value="EAL"/>
    <property type="match status" value="1"/>
</dbReference>
<reference evidence="5" key="1">
    <citation type="submission" date="2019-03" db="EMBL/GenBank/DDBJ databases">
        <title>Aquabacterium pictum sp.nov., the first bacteriochlorophyll a-containing freshwater bacterium in the genus Aquabacterium of the class Betaproteobacteria.</title>
        <authorList>
            <person name="Hirose S."/>
            <person name="Tank M."/>
            <person name="Hara E."/>
            <person name="Tamaki H."/>
            <person name="Takaichi S."/>
            <person name="Haruta S."/>
            <person name="Hanada S."/>
        </authorList>
    </citation>
    <scope>NUCLEOTIDE SEQUENCE [LARGE SCALE GENOMIC DNA]</scope>
    <source>
        <strain evidence="5">W35</strain>
    </source>
</reference>
<dbReference type="SMART" id="SM00052">
    <property type="entry name" value="EAL"/>
    <property type="match status" value="1"/>
</dbReference>
<protein>
    <recommendedName>
        <fullName evidence="6">GGDEF domain-containing protein</fullName>
    </recommendedName>
</protein>
<dbReference type="InterPro" id="IPR052155">
    <property type="entry name" value="Biofilm_reg_signaling"/>
</dbReference>
<dbReference type="InterPro" id="IPR035919">
    <property type="entry name" value="EAL_sf"/>
</dbReference>
<feature type="domain" description="GGDEF" evidence="3">
    <location>
        <begin position="293"/>
        <end position="426"/>
    </location>
</feature>
<dbReference type="InterPro" id="IPR000160">
    <property type="entry name" value="GGDEF_dom"/>
</dbReference>
<dbReference type="NCBIfam" id="TIGR00254">
    <property type="entry name" value="GGDEF"/>
    <property type="match status" value="1"/>
</dbReference>
<gene>
    <name evidence="4" type="ORF">AQPW35_24030</name>
</gene>